<dbReference type="Proteomes" id="UP000025227">
    <property type="component" value="Unplaced"/>
</dbReference>
<evidence type="ECO:0000256" key="1">
    <source>
        <dbReference type="ARBA" id="ARBA00023002"/>
    </source>
</evidence>
<name>A0A7I4YW57_HAECO</name>
<dbReference type="InterPro" id="IPR036291">
    <property type="entry name" value="NAD(P)-bd_dom_sf"/>
</dbReference>
<reference evidence="3" key="1">
    <citation type="submission" date="2020-12" db="UniProtKB">
        <authorList>
            <consortium name="WormBaseParasite"/>
        </authorList>
    </citation>
    <scope>IDENTIFICATION</scope>
    <source>
        <strain evidence="3">MHco3</strain>
    </source>
</reference>
<keyword evidence="1" id="KW-0560">Oxidoreductase</keyword>
<dbReference type="PROSITE" id="PS00061">
    <property type="entry name" value="ADH_SHORT"/>
    <property type="match status" value="1"/>
</dbReference>
<dbReference type="SUPFAM" id="SSF51735">
    <property type="entry name" value="NAD(P)-binding Rossmann-fold domains"/>
    <property type="match status" value="1"/>
</dbReference>
<dbReference type="Pfam" id="PF00106">
    <property type="entry name" value="adh_short"/>
    <property type="match status" value="1"/>
</dbReference>
<proteinExistence type="predicted"/>
<evidence type="ECO:0000313" key="2">
    <source>
        <dbReference type="Proteomes" id="UP000025227"/>
    </source>
</evidence>
<dbReference type="InterPro" id="IPR020904">
    <property type="entry name" value="Sc_DH/Rdtase_CS"/>
</dbReference>
<keyword evidence="2" id="KW-1185">Reference proteome</keyword>
<dbReference type="WBParaSite" id="HCON_00152280-00001">
    <property type="protein sequence ID" value="HCON_00152280-00001"/>
    <property type="gene ID" value="HCON_00152280"/>
</dbReference>
<accession>A0A7I4YW57</accession>
<dbReference type="OMA" id="YSWPKPA"/>
<dbReference type="OrthoDB" id="294295at2759"/>
<evidence type="ECO:0000313" key="3">
    <source>
        <dbReference type="WBParaSite" id="HCON_00152280-00001"/>
    </source>
</evidence>
<dbReference type="PANTHER" id="PTHR43313:SF34">
    <property type="entry name" value="RETINOL DEHYDROGENASE 7"/>
    <property type="match status" value="1"/>
</dbReference>
<dbReference type="Gene3D" id="3.40.50.720">
    <property type="entry name" value="NAD(P)-binding Rossmann-like Domain"/>
    <property type="match status" value="1"/>
</dbReference>
<dbReference type="PRINTS" id="PR00081">
    <property type="entry name" value="GDHRDH"/>
</dbReference>
<protein>
    <submittedName>
        <fullName evidence="3">Retinol dehydrogenase 7</fullName>
    </submittedName>
</protein>
<organism evidence="2 3">
    <name type="scientific">Haemonchus contortus</name>
    <name type="common">Barber pole worm</name>
    <dbReference type="NCBI Taxonomy" id="6289"/>
    <lineage>
        <taxon>Eukaryota</taxon>
        <taxon>Metazoa</taxon>
        <taxon>Ecdysozoa</taxon>
        <taxon>Nematoda</taxon>
        <taxon>Chromadorea</taxon>
        <taxon>Rhabditida</taxon>
        <taxon>Rhabditina</taxon>
        <taxon>Rhabditomorpha</taxon>
        <taxon>Strongyloidea</taxon>
        <taxon>Trichostrongylidae</taxon>
        <taxon>Haemonchus</taxon>
    </lineage>
</organism>
<dbReference type="AlphaFoldDB" id="A0A7I4YW57"/>
<dbReference type="GO" id="GO:0008202">
    <property type="term" value="P:steroid metabolic process"/>
    <property type="evidence" value="ECO:0007669"/>
    <property type="project" value="TreeGrafter"/>
</dbReference>
<sequence>MFWWFLLGLVPPICYIIARYIWESFEIEDLSSKAVLITGCDSGFGRELALRCVQKGFTVFAGCLTNKGEISLKSECSSPKLRTIPLDVASDESVEAARRVVDEYVNEGHELWGIVNNAGIFSCYGPDDWTRVDDYVHAAQVNTFGVVRVVHALKKYVKRSAGRIVTVTSVNGRFSTPCGGPYVVSKYGTEAYMDAIRQELYVNDVKVSILEPGIFRTPLIDEQAMIQRIESAWSKLDDETKEEYGEYYKTYFAKLWNELFLTMSSTKTHYVVDNYMHALTALYPRHRYYCGWDAILLWVPLSTLPTWLSDFMMRSISRQERYPAAIEKKMRQQKKLASN</sequence>
<dbReference type="InterPro" id="IPR002347">
    <property type="entry name" value="SDR_fam"/>
</dbReference>
<dbReference type="GO" id="GO:0016491">
    <property type="term" value="F:oxidoreductase activity"/>
    <property type="evidence" value="ECO:0007669"/>
    <property type="project" value="UniProtKB-KW"/>
</dbReference>
<dbReference type="PANTHER" id="PTHR43313">
    <property type="entry name" value="SHORT-CHAIN DEHYDROGENASE/REDUCTASE FAMILY 9C"/>
    <property type="match status" value="1"/>
</dbReference>